<evidence type="ECO:0000313" key="3">
    <source>
        <dbReference type="WBParaSite" id="nRc.2.0.1.t43191-RA"/>
    </source>
</evidence>
<dbReference type="AlphaFoldDB" id="A0A915KWL0"/>
<name>A0A915KWL0_ROMCU</name>
<sequence>MILMIREFEAAPSSGTSSQMQSNALDDKTLESIRRPGNDYVPSLQTLRPFIEVVTHDPTLIDGRVNLRVNERDTVYAGGMMNNDGARRVDWGAEHKMDNGMTIGGMVKAQ</sequence>
<accession>A0A915KWL0</accession>
<feature type="region of interest" description="Disordered" evidence="1">
    <location>
        <begin position="9"/>
        <end position="37"/>
    </location>
</feature>
<evidence type="ECO:0000313" key="2">
    <source>
        <dbReference type="Proteomes" id="UP000887565"/>
    </source>
</evidence>
<proteinExistence type="predicted"/>
<protein>
    <submittedName>
        <fullName evidence="3">Uncharacterized protein</fullName>
    </submittedName>
</protein>
<organism evidence="2 3">
    <name type="scientific">Romanomermis culicivorax</name>
    <name type="common">Nematode worm</name>
    <dbReference type="NCBI Taxonomy" id="13658"/>
    <lineage>
        <taxon>Eukaryota</taxon>
        <taxon>Metazoa</taxon>
        <taxon>Ecdysozoa</taxon>
        <taxon>Nematoda</taxon>
        <taxon>Enoplea</taxon>
        <taxon>Dorylaimia</taxon>
        <taxon>Mermithida</taxon>
        <taxon>Mermithoidea</taxon>
        <taxon>Mermithidae</taxon>
        <taxon>Romanomermis</taxon>
    </lineage>
</organism>
<reference evidence="3" key="1">
    <citation type="submission" date="2022-11" db="UniProtKB">
        <authorList>
            <consortium name="WormBaseParasite"/>
        </authorList>
    </citation>
    <scope>IDENTIFICATION</scope>
</reference>
<feature type="compositionally biased region" description="Basic and acidic residues" evidence="1">
    <location>
        <begin position="25"/>
        <end position="37"/>
    </location>
</feature>
<dbReference type="Proteomes" id="UP000887565">
    <property type="component" value="Unplaced"/>
</dbReference>
<dbReference type="WBParaSite" id="nRc.2.0.1.t43191-RA">
    <property type="protein sequence ID" value="nRc.2.0.1.t43191-RA"/>
    <property type="gene ID" value="nRc.2.0.1.g43191"/>
</dbReference>
<evidence type="ECO:0000256" key="1">
    <source>
        <dbReference type="SAM" id="MobiDB-lite"/>
    </source>
</evidence>
<feature type="compositionally biased region" description="Polar residues" evidence="1">
    <location>
        <begin position="13"/>
        <end position="24"/>
    </location>
</feature>
<keyword evidence="2" id="KW-1185">Reference proteome</keyword>